<dbReference type="InterPro" id="IPR007272">
    <property type="entry name" value="Sulf_transp_TsuA/YedE"/>
</dbReference>
<evidence type="ECO:0000256" key="7">
    <source>
        <dbReference type="ARBA" id="ARBA00023136"/>
    </source>
</evidence>
<dbReference type="Pfam" id="PF01206">
    <property type="entry name" value="TusA"/>
    <property type="match status" value="1"/>
</dbReference>
<comment type="caution">
    <text evidence="12">The sequence shown here is derived from an EMBL/GenBank/DDBJ whole genome shotgun (WGS) entry which is preliminary data.</text>
</comment>
<evidence type="ECO:0000259" key="11">
    <source>
        <dbReference type="PROSITE" id="PS01148"/>
    </source>
</evidence>
<keyword evidence="7 10" id="KW-0472">Membrane</keyword>
<evidence type="ECO:0000256" key="8">
    <source>
        <dbReference type="ARBA" id="ARBA00035655"/>
    </source>
</evidence>
<dbReference type="PANTHER" id="PTHR30574:SF1">
    <property type="entry name" value="SULPHUR TRANSPORT DOMAIN-CONTAINING PROTEIN"/>
    <property type="match status" value="1"/>
</dbReference>
<feature type="transmembrane region" description="Helical" evidence="10">
    <location>
        <begin position="229"/>
        <end position="247"/>
    </location>
</feature>
<name>A0A1Y2T6R9_SYMTR</name>
<protein>
    <recommendedName>
        <fullName evidence="11">UPF0033 domain-containing protein</fullName>
    </recommendedName>
</protein>
<evidence type="ECO:0000313" key="13">
    <source>
        <dbReference type="Proteomes" id="UP000194267"/>
    </source>
</evidence>
<sequence length="466" mass="49175">MIQVILAGGLTGILFGFVLQRGRFCMTSGFRDLFLTRDATLFKAYVLALAIQSTGIFVLQAAGIIRLGADPFQWLAAAVGGLIFGISLILSGGCASGTYYRIGEGMVGSLIAAVFFGIGALASRGSGILAPLAQRIQAHTLTVNGATSLHEALGVSPWVLVAGLWVAAILFLVRARRAPAPAWQPPVDESRPWLWRAVFGRGWSWQVTGLAVGLVAVLAWLTSVSTGRMGGLGITGATAGLLRLVVASGDVSALDWSAFLVLGIPVGSFIAARAAGEFRLRAPGPARLLQHIAGGLGWASAPRWPGAATSATGWWPSPSSRSTAGPPPCSSSWARGWAPTCSWCCPPAGRRAGRWRPPAWRTATEGGGCVMVAELHLDVLGEACPYPLIMAKQKINEVAPGGRLIIDFDCTQATETLPRWATESGHAVEEFRKTGPAQWRIVIRKQGDGSERVTPDDYTCSVPGQR</sequence>
<evidence type="ECO:0000256" key="9">
    <source>
        <dbReference type="SAM" id="MobiDB-lite"/>
    </source>
</evidence>
<dbReference type="Gene3D" id="3.30.110.40">
    <property type="entry name" value="TusA-like domain"/>
    <property type="match status" value="1"/>
</dbReference>
<organism evidence="12 13">
    <name type="scientific">Symbiobacterium thermophilum</name>
    <dbReference type="NCBI Taxonomy" id="2734"/>
    <lineage>
        <taxon>Bacteria</taxon>
        <taxon>Bacillati</taxon>
        <taxon>Bacillota</taxon>
        <taxon>Clostridia</taxon>
        <taxon>Eubacteriales</taxon>
        <taxon>Symbiobacteriaceae</taxon>
        <taxon>Symbiobacterium</taxon>
    </lineage>
</organism>
<keyword evidence="4" id="KW-0997">Cell inner membrane</keyword>
<comment type="subcellular location">
    <subcellularLocation>
        <location evidence="1">Cell inner membrane</location>
        <topology evidence="1">Multi-pass membrane protein</topology>
    </subcellularLocation>
</comment>
<evidence type="ECO:0000313" key="12">
    <source>
        <dbReference type="EMBL" id="OTA42140.1"/>
    </source>
</evidence>
<dbReference type="PROSITE" id="PS01148">
    <property type="entry name" value="UPF0033"/>
    <property type="match status" value="1"/>
</dbReference>
<reference evidence="13" key="1">
    <citation type="submission" date="2016-04" db="EMBL/GenBank/DDBJ databases">
        <authorList>
            <person name="Antunes L.P."/>
            <person name="Martins L.F."/>
            <person name="Pereira R.V."/>
            <person name="Thomas A.M."/>
            <person name="Barbosa D."/>
            <person name="Nascimento L."/>
            <person name="Silva G.M."/>
            <person name="Condomitti G.W."/>
            <person name="Digiampietri L.A."/>
            <person name="Lombardi K.C."/>
            <person name="Ramos P.L."/>
            <person name="Quaggio R.B."/>
            <person name="Oliveira J.C."/>
            <person name="Pascon R.C."/>
            <person name="Cruz J.B."/>
            <person name="Silva A.M."/>
            <person name="Setubal J.C."/>
        </authorList>
    </citation>
    <scope>NUCLEOTIDE SEQUENCE [LARGE SCALE GENOMIC DNA]</scope>
</reference>
<feature type="transmembrane region" description="Helical" evidence="10">
    <location>
        <begin position="72"/>
        <end position="90"/>
    </location>
</feature>
<dbReference type="EMBL" id="LWLV01000063">
    <property type="protein sequence ID" value="OTA42140.1"/>
    <property type="molecule type" value="Genomic_DNA"/>
</dbReference>
<feature type="region of interest" description="Disordered" evidence="9">
    <location>
        <begin position="309"/>
        <end position="329"/>
    </location>
</feature>
<dbReference type="Proteomes" id="UP000194267">
    <property type="component" value="Unassembled WGS sequence"/>
</dbReference>
<evidence type="ECO:0000256" key="1">
    <source>
        <dbReference type="ARBA" id="ARBA00004429"/>
    </source>
</evidence>
<evidence type="ECO:0000256" key="5">
    <source>
        <dbReference type="ARBA" id="ARBA00022692"/>
    </source>
</evidence>
<feature type="compositionally biased region" description="Polar residues" evidence="9">
    <location>
        <begin position="309"/>
        <end position="323"/>
    </location>
</feature>
<evidence type="ECO:0000256" key="2">
    <source>
        <dbReference type="ARBA" id="ARBA00022448"/>
    </source>
</evidence>
<comment type="similarity">
    <text evidence="8">Belongs to the TsuA/YedE (TC 9.B.102) family.</text>
</comment>
<accession>A0A1Y2T6R9</accession>
<feature type="domain" description="UPF0033" evidence="11">
    <location>
        <begin position="377"/>
        <end position="401"/>
    </location>
</feature>
<dbReference type="AlphaFoldDB" id="A0A1Y2T6R9"/>
<dbReference type="CDD" id="cd00291">
    <property type="entry name" value="SirA_YedF_YeeD"/>
    <property type="match status" value="1"/>
</dbReference>
<feature type="transmembrane region" description="Helical" evidence="10">
    <location>
        <begin position="203"/>
        <end position="222"/>
    </location>
</feature>
<dbReference type="Pfam" id="PF04143">
    <property type="entry name" value="Sulf_transp"/>
    <property type="match status" value="1"/>
</dbReference>
<dbReference type="InterPro" id="IPR001455">
    <property type="entry name" value="TusA-like"/>
</dbReference>
<dbReference type="InterPro" id="IPR036868">
    <property type="entry name" value="TusA-like_sf"/>
</dbReference>
<keyword evidence="3" id="KW-1003">Cell membrane</keyword>
<feature type="transmembrane region" description="Helical" evidence="10">
    <location>
        <begin position="152"/>
        <end position="173"/>
    </location>
</feature>
<evidence type="ECO:0000256" key="4">
    <source>
        <dbReference type="ARBA" id="ARBA00022519"/>
    </source>
</evidence>
<feature type="transmembrane region" description="Helical" evidence="10">
    <location>
        <begin position="110"/>
        <end position="132"/>
    </location>
</feature>
<evidence type="ECO:0000256" key="10">
    <source>
        <dbReference type="SAM" id="Phobius"/>
    </source>
</evidence>
<keyword evidence="6 10" id="KW-1133">Transmembrane helix</keyword>
<dbReference type="SUPFAM" id="SSF64307">
    <property type="entry name" value="SirA-like"/>
    <property type="match status" value="1"/>
</dbReference>
<keyword evidence="5 10" id="KW-0812">Transmembrane</keyword>
<evidence type="ECO:0000256" key="3">
    <source>
        <dbReference type="ARBA" id="ARBA00022475"/>
    </source>
</evidence>
<gene>
    <name evidence="12" type="ORF">A6D92_01295</name>
</gene>
<dbReference type="PANTHER" id="PTHR30574">
    <property type="entry name" value="INNER MEMBRANE PROTEIN YEDE"/>
    <property type="match status" value="1"/>
</dbReference>
<evidence type="ECO:0000256" key="6">
    <source>
        <dbReference type="ARBA" id="ARBA00022989"/>
    </source>
</evidence>
<proteinExistence type="inferred from homology"/>
<feature type="region of interest" description="Disordered" evidence="9">
    <location>
        <begin position="447"/>
        <end position="466"/>
    </location>
</feature>
<feature type="transmembrane region" description="Helical" evidence="10">
    <location>
        <begin position="44"/>
        <end position="65"/>
    </location>
</feature>
<feature type="transmembrane region" description="Helical" evidence="10">
    <location>
        <begin position="253"/>
        <end position="272"/>
    </location>
</feature>
<dbReference type="GO" id="GO:0005886">
    <property type="term" value="C:plasma membrane"/>
    <property type="evidence" value="ECO:0007669"/>
    <property type="project" value="UniProtKB-SubCell"/>
</dbReference>
<keyword evidence="2" id="KW-0813">Transport</keyword>